<reference evidence="1" key="2">
    <citation type="journal article" date="2015" name="Data Brief">
        <title>Shoot transcriptome of the giant reed, Arundo donax.</title>
        <authorList>
            <person name="Barrero R.A."/>
            <person name="Guerrero F.D."/>
            <person name="Moolhuijzen P."/>
            <person name="Goolsby J.A."/>
            <person name="Tidwell J."/>
            <person name="Bellgard S.E."/>
            <person name="Bellgard M.I."/>
        </authorList>
    </citation>
    <scope>NUCLEOTIDE SEQUENCE</scope>
    <source>
        <tissue evidence="1">Shoot tissue taken approximately 20 cm above the soil surface</tissue>
    </source>
</reference>
<proteinExistence type="predicted"/>
<protein>
    <submittedName>
        <fullName evidence="1">Uncharacterized protein</fullName>
    </submittedName>
</protein>
<name>A0A0A9GYP6_ARUDO</name>
<sequence>MARGFDSAAVAVDA</sequence>
<reference evidence="1" key="1">
    <citation type="submission" date="2014-09" db="EMBL/GenBank/DDBJ databases">
        <authorList>
            <person name="Magalhaes I.L.F."/>
            <person name="Oliveira U."/>
            <person name="Santos F.R."/>
            <person name="Vidigal T.H.D.A."/>
            <person name="Brescovit A.D."/>
            <person name="Santos A.J."/>
        </authorList>
    </citation>
    <scope>NUCLEOTIDE SEQUENCE</scope>
    <source>
        <tissue evidence="1">Shoot tissue taken approximately 20 cm above the soil surface</tissue>
    </source>
</reference>
<accession>A0A0A9GYP6</accession>
<evidence type="ECO:0000313" key="1">
    <source>
        <dbReference type="EMBL" id="JAE27721.1"/>
    </source>
</evidence>
<organism evidence="1">
    <name type="scientific">Arundo donax</name>
    <name type="common">Giant reed</name>
    <name type="synonym">Donax arundinaceus</name>
    <dbReference type="NCBI Taxonomy" id="35708"/>
    <lineage>
        <taxon>Eukaryota</taxon>
        <taxon>Viridiplantae</taxon>
        <taxon>Streptophyta</taxon>
        <taxon>Embryophyta</taxon>
        <taxon>Tracheophyta</taxon>
        <taxon>Spermatophyta</taxon>
        <taxon>Magnoliopsida</taxon>
        <taxon>Liliopsida</taxon>
        <taxon>Poales</taxon>
        <taxon>Poaceae</taxon>
        <taxon>PACMAD clade</taxon>
        <taxon>Arundinoideae</taxon>
        <taxon>Arundineae</taxon>
        <taxon>Arundo</taxon>
    </lineage>
</organism>
<dbReference type="EMBL" id="GBRH01170175">
    <property type="protein sequence ID" value="JAE27721.1"/>
    <property type="molecule type" value="Transcribed_RNA"/>
</dbReference>